<keyword evidence="2" id="KW-0560">Oxidoreductase</keyword>
<accession>A0A1M5TA30</accession>
<dbReference type="PRINTS" id="PR00081">
    <property type="entry name" value="GDHRDH"/>
</dbReference>
<dbReference type="RefSeq" id="WP_072742874.1">
    <property type="nucleotide sequence ID" value="NZ_FQXR01000002.1"/>
</dbReference>
<dbReference type="PANTHER" id="PTHR24322:SF736">
    <property type="entry name" value="RETINOL DEHYDROGENASE 10"/>
    <property type="match status" value="1"/>
</dbReference>
<organism evidence="4 5">
    <name type="scientific">Sporanaerobacter acetigenes DSM 13106</name>
    <dbReference type="NCBI Taxonomy" id="1123281"/>
    <lineage>
        <taxon>Bacteria</taxon>
        <taxon>Bacillati</taxon>
        <taxon>Bacillota</taxon>
        <taxon>Tissierellia</taxon>
        <taxon>Tissierellales</taxon>
        <taxon>Sporanaerobacteraceae</taxon>
        <taxon>Sporanaerobacter</taxon>
    </lineage>
</organism>
<evidence type="ECO:0000256" key="2">
    <source>
        <dbReference type="ARBA" id="ARBA00023002"/>
    </source>
</evidence>
<gene>
    <name evidence="4" type="ORF">SAMN02745180_00413</name>
</gene>
<dbReference type="Pfam" id="PF00106">
    <property type="entry name" value="adh_short"/>
    <property type="match status" value="1"/>
</dbReference>
<proteinExistence type="inferred from homology"/>
<dbReference type="SUPFAM" id="SSF51735">
    <property type="entry name" value="NAD(P)-binding Rossmann-fold domains"/>
    <property type="match status" value="1"/>
</dbReference>
<name>A0A1M5TA30_9FIRM</name>
<protein>
    <submittedName>
        <fullName evidence="4">Short-chain dehydrogenase</fullName>
    </submittedName>
</protein>
<reference evidence="4 5" key="1">
    <citation type="submission" date="2016-11" db="EMBL/GenBank/DDBJ databases">
        <authorList>
            <person name="Jaros S."/>
            <person name="Januszkiewicz K."/>
            <person name="Wedrychowicz H."/>
        </authorList>
    </citation>
    <scope>NUCLEOTIDE SEQUENCE [LARGE SCALE GENOMIC DNA]</scope>
    <source>
        <strain evidence="4 5">DSM 13106</strain>
    </source>
</reference>
<dbReference type="InterPro" id="IPR036291">
    <property type="entry name" value="NAD(P)-bd_dom_sf"/>
</dbReference>
<evidence type="ECO:0000313" key="5">
    <source>
        <dbReference type="Proteomes" id="UP000184389"/>
    </source>
</evidence>
<sequence length="284" mass="31981">MKEFKGKVAVVTGGANGIGHALAQEAAKREMKVVIADIDKEGLDRVESEFKGLNADFMTVYMDVTEYSDMEMLAKKTIDKYGQVDILFNNAGVSVMGAIWELPINDIDYIIHSNLYSVAYGLRVFIPIMEKQNTDCHIVNTASVAGLITSPGAPTYFMTKHGNIGLSEAVNYQLQEKGSKIKMSVFCPGFVQTDLHNCDKRRPEKFKIDWEDPYYQSESYKEGYIKNTHVITTGIPIDSIGMSVFQAIEDEQFYILTHPQYLPIIGMRVKNVLDMKNPDVNFFK</sequence>
<keyword evidence="5" id="KW-1185">Reference proteome</keyword>
<dbReference type="Proteomes" id="UP000184389">
    <property type="component" value="Unassembled WGS sequence"/>
</dbReference>
<dbReference type="PANTHER" id="PTHR24322">
    <property type="entry name" value="PKSB"/>
    <property type="match status" value="1"/>
</dbReference>
<dbReference type="Gene3D" id="3.40.50.720">
    <property type="entry name" value="NAD(P)-binding Rossmann-like Domain"/>
    <property type="match status" value="1"/>
</dbReference>
<comment type="similarity">
    <text evidence="1 3">Belongs to the short-chain dehydrogenases/reductases (SDR) family.</text>
</comment>
<evidence type="ECO:0000313" key="4">
    <source>
        <dbReference type="EMBL" id="SHH47561.1"/>
    </source>
</evidence>
<evidence type="ECO:0000256" key="1">
    <source>
        <dbReference type="ARBA" id="ARBA00006484"/>
    </source>
</evidence>
<dbReference type="AlphaFoldDB" id="A0A1M5TA30"/>
<dbReference type="EMBL" id="FQXR01000002">
    <property type="protein sequence ID" value="SHH47561.1"/>
    <property type="molecule type" value="Genomic_DNA"/>
</dbReference>
<dbReference type="STRING" id="1123281.SAMN02745180_00413"/>
<evidence type="ECO:0000256" key="3">
    <source>
        <dbReference type="RuleBase" id="RU000363"/>
    </source>
</evidence>
<dbReference type="OrthoDB" id="9803333at2"/>
<dbReference type="InterPro" id="IPR002347">
    <property type="entry name" value="SDR_fam"/>
</dbReference>
<dbReference type="CDD" id="cd05233">
    <property type="entry name" value="SDR_c"/>
    <property type="match status" value="1"/>
</dbReference>
<dbReference type="GO" id="GO:0016616">
    <property type="term" value="F:oxidoreductase activity, acting on the CH-OH group of donors, NAD or NADP as acceptor"/>
    <property type="evidence" value="ECO:0007669"/>
    <property type="project" value="TreeGrafter"/>
</dbReference>
<dbReference type="PRINTS" id="PR00080">
    <property type="entry name" value="SDRFAMILY"/>
</dbReference>